<organism evidence="1 2">
    <name type="scientific">Candidatus Syntrophosphaera thermopropionivorans</name>
    <dbReference type="NCBI Taxonomy" id="2593015"/>
    <lineage>
        <taxon>Bacteria</taxon>
        <taxon>Pseudomonadati</taxon>
        <taxon>Candidatus Cloacimonadota</taxon>
        <taxon>Candidatus Cloacimonadia</taxon>
        <taxon>Candidatus Cloacimonadales</taxon>
        <taxon>Candidatus Cloacimonadaceae</taxon>
        <taxon>Candidatus Syntrophosphaera</taxon>
    </lineage>
</organism>
<evidence type="ECO:0000313" key="1">
    <source>
        <dbReference type="EMBL" id="TDF73068.1"/>
    </source>
</evidence>
<evidence type="ECO:0000313" key="2">
    <source>
        <dbReference type="Proteomes" id="UP000294588"/>
    </source>
</evidence>
<dbReference type="Proteomes" id="UP000294588">
    <property type="component" value="Unassembled WGS sequence"/>
</dbReference>
<proteinExistence type="predicted"/>
<dbReference type="EMBL" id="SMOG01000009">
    <property type="protein sequence ID" value="TDF73068.1"/>
    <property type="molecule type" value="Genomic_DNA"/>
</dbReference>
<keyword evidence="2" id="KW-1185">Reference proteome</keyword>
<comment type="caution">
    <text evidence="1">The sequence shown here is derived from an EMBL/GenBank/DDBJ whole genome shotgun (WGS) entry which is preliminary data.</text>
</comment>
<accession>A0AC61QJ70</accession>
<gene>
    <name evidence="1" type="ORF">E0946_04115</name>
</gene>
<sequence length="263" mass="29761">MKSKLILILWLILVLGMFSCTKKQSNLPDETFKVSEFRTIPSFKAMFLALDKLEETKLNNLPLAQVVPAQKDTIYYAFGWGVLSSDAQLAIASKNQNQLISVTDQFISLAPQLGLHQFANQLRDAVKPEIKNNNWGLLKDVFYAMQESVDTLMLSNNREKELTFIYLGGWTETTNQIARLIAKDYSTEKSRTLQTDAWEDLAFNLNLIQNMSKDKSPLLAQTIELVHKIQNTLSSGTAAVLTLEQVETIVEHTTALRELYLKS</sequence>
<reference evidence="1" key="1">
    <citation type="submission" date="2019-03" db="EMBL/GenBank/DDBJ databases">
        <title>Candidatus Syntrophosphaera thermopropionivorans: a novel player in syntrophic propionate oxidation during anaerobic digestion.</title>
        <authorList>
            <person name="Dyksma S."/>
        </authorList>
    </citation>
    <scope>NUCLEOTIDE SEQUENCE</scope>
    <source>
        <strain evidence="1">W5</strain>
    </source>
</reference>
<name>A0AC61QJ70_9BACT</name>
<protein>
    <submittedName>
        <fullName evidence="1">Uncharacterized protein</fullName>
    </submittedName>
</protein>